<dbReference type="Bgee" id="WBGene00008990">
    <property type="expression patterns" value="Expressed in germ line (C elegans) and 4 other cell types or tissues"/>
</dbReference>
<keyword evidence="3" id="KW-1185">Reference proteome</keyword>
<evidence type="ECO:0000313" key="3">
    <source>
        <dbReference type="Proteomes" id="UP000001940"/>
    </source>
</evidence>
<feature type="compositionally biased region" description="Polar residues" evidence="1">
    <location>
        <begin position="1587"/>
        <end position="1606"/>
    </location>
</feature>
<dbReference type="PaxDb" id="6239-F20G4.1"/>
<proteinExistence type="evidence at protein level"/>
<evidence type="ECO:0000313" key="2">
    <source>
        <dbReference type="EMBL" id="CAA99839.2"/>
    </source>
</evidence>
<dbReference type="OrthoDB" id="19988at2759"/>
<dbReference type="eggNOG" id="KOG1797">
    <property type="taxonomic scope" value="Eukaryota"/>
</dbReference>
<name>P90841_CAEEL</name>
<dbReference type="PANTHER" id="PTHR15922">
    <property type="entry name" value="NEUROBLASTOMA-AMPLIFIED SEQUENCE"/>
    <property type="match status" value="1"/>
</dbReference>
<evidence type="ECO:0000256" key="1">
    <source>
        <dbReference type="SAM" id="MobiDB-lite"/>
    </source>
</evidence>
<dbReference type="PANTHER" id="PTHR15922:SF2">
    <property type="entry name" value="NBAS SUBUNIT OF NRZ TETHERING COMPLEX"/>
    <property type="match status" value="1"/>
</dbReference>
<accession>P90841</accession>
<keyword evidence="5" id="KW-1267">Proteomics identification</keyword>
<dbReference type="PhylomeDB" id="P90841"/>
<dbReference type="KEGG" id="cel:CELE_F20G4.1"/>
<dbReference type="OMA" id="ELCIRIM"/>
<dbReference type="EMBL" id="BX284601">
    <property type="protein sequence ID" value="CAA99839.2"/>
    <property type="molecule type" value="Genomic_DNA"/>
</dbReference>
<evidence type="ECO:0007829" key="5">
    <source>
        <dbReference type="PeptideAtlas" id="P90841"/>
    </source>
</evidence>
<reference evidence="2 3" key="1">
    <citation type="journal article" date="1998" name="Science">
        <title>Genome sequence of the nematode C. elegans: a platform for investigating biology.</title>
        <authorList>
            <consortium name="The C. elegans sequencing consortium"/>
            <person name="Sulson J.E."/>
            <person name="Waterston R."/>
        </authorList>
    </citation>
    <scope>NUCLEOTIDE SEQUENCE [LARGE SCALE GENOMIC DNA]</scope>
    <source>
        <strain evidence="2 3">Bristol N2</strain>
    </source>
</reference>
<dbReference type="PeptideAtlas" id="P90841"/>
<dbReference type="FunCoup" id="P90841">
    <property type="interactions" value="2592"/>
</dbReference>
<dbReference type="HOGENOM" id="CLU_244081_0_0_1"/>
<dbReference type="GO" id="GO:0000149">
    <property type="term" value="F:SNARE binding"/>
    <property type="evidence" value="ECO:0000318"/>
    <property type="project" value="GO_Central"/>
</dbReference>
<dbReference type="SUPFAM" id="SSF50978">
    <property type="entry name" value="WD40 repeat-like"/>
    <property type="match status" value="1"/>
</dbReference>
<dbReference type="AlphaFoldDB" id="P90841"/>
<dbReference type="GeneID" id="172561"/>
<dbReference type="PIR" id="T21172">
    <property type="entry name" value="T21172"/>
</dbReference>
<dbReference type="WormBase" id="F20G4.1">
    <property type="protein sequence ID" value="CE34296"/>
    <property type="gene ID" value="WBGene00008990"/>
    <property type="gene designation" value="smgl-1"/>
</dbReference>
<organism evidence="2 3">
    <name type="scientific">Caenorhabditis elegans</name>
    <dbReference type="NCBI Taxonomy" id="6239"/>
    <lineage>
        <taxon>Eukaryota</taxon>
        <taxon>Metazoa</taxon>
        <taxon>Ecdysozoa</taxon>
        <taxon>Nematoda</taxon>
        <taxon>Chromadorea</taxon>
        <taxon>Rhabditida</taxon>
        <taxon>Rhabditina</taxon>
        <taxon>Rhabditomorpha</taxon>
        <taxon>Rhabditoidea</taxon>
        <taxon>Rhabditidae</taxon>
        <taxon>Peloderinae</taxon>
        <taxon>Caenorhabditis</taxon>
    </lineage>
</organism>
<dbReference type="GO" id="GO:0006890">
    <property type="term" value="P:retrograde vesicle-mediated transport, Golgi to endoplasmic reticulum"/>
    <property type="evidence" value="ECO:0000318"/>
    <property type="project" value="GO_Central"/>
</dbReference>
<feature type="region of interest" description="Disordered" evidence="1">
    <location>
        <begin position="1576"/>
        <end position="1615"/>
    </location>
</feature>
<dbReference type="InParanoid" id="P90841"/>
<dbReference type="AGR" id="WB:WBGene00008990"/>
<dbReference type="GO" id="GO:0070939">
    <property type="term" value="C:Dsl1/NZR complex"/>
    <property type="evidence" value="ECO:0000318"/>
    <property type="project" value="GO_Central"/>
</dbReference>
<dbReference type="CTD" id="172561"/>
<dbReference type="Reactome" id="R-CEL-6811434">
    <property type="pathway name" value="COPI-dependent Golgi-to-ER retrograde traffic"/>
</dbReference>
<dbReference type="UCSC" id="F20G4.1">
    <property type="organism name" value="c. elegans"/>
</dbReference>
<sequence length="1615" mass="183286">MAHMRGTNHEKEKHDDENSKILLKERYNLLKWLTNVEMRSPNVLIPVQIANYVESLPFCKLAVSPKCDRVAVMSYARQLDIYQISGEILTHESSVQVLEETSPEYCILQFSSSSTLILSSRSTPHIDVFDSMGAYLYDIPLELHEGIFDVNSAICGMQTFENYSSSSNDKFIEILYVLQYSGVFSAFKIGRLSKYVKMWTVQLDIGQTGSFTVLPQYNLLLVASHHKESTSLVPPAGLCSFRMMDMDPFVEPIRISTPDGGFFSRLPFSTSFMSYLPRMSLSFDSQLLVSVSTSGSLYLFEIPSLHVKFSFNFISGPRPVDACFVDSDEIAVIYDNGYLLRCSLEDLEEKMYSVKMRSKKEIDEEPELKDFYSEQTVMVSPAQREIFLLTADGDNSFLRKAAHKRVQLAGQLWFYTVWNSLKKLVGMAMGEPAEQLHFETHIAKFEFSLIHSPTRTLQELFDRTLKEHDYTRARELAETYDTIDIYVVLKSEWIDKCSKNKVTVEDVEDILKRIGDSEWAAEQCASADSDDFEVHKALIDLGLSLGESSVTWQIRLLHHWRMLEVCRIKGDVDIYMMARNGSCLDAALTFAHNGDIDSLTRIIESNMAVMKHHQKRILSAIPTCTSPTKYEILMPKREDGETEEQWELEEQNDGIYERLDKILMEHPDAESLIRSINVGNIPNEETFDFTSWVRETLPKIDFECGMTDICVNLLQIAYERGYEDLIHDLATWQPYAQYIRICSSVSESITSFQDSTMKSFTDRFSRLLDSELIKNAKDIVSLIEWKIKMTSSDSEESIEDRLRDAVTTLMKATNERTTKVLVAFRNELPSVVDDHVILEVLLNMTSTGADLMKSLGDLPVDKYVNVTSSLGSLMSRGVKMTFKSIFESMKEPDGARRVLIKLSRSGNCSNFDDWMSLRDDIYDMANGIYEDLVTTEEALEIFAGEILEEERIGSHPELMELVLTLNPKEDNSNPRKLSIAKSADVLLSKSDELMNEATQRGDPLLGRSRFFAVAARPISPKKSKEKLDWLDAIDAALELGCTMMPIAIKFCEHDSLLRDVVGLGSNYKQGKKILSFAKQLNIDTPIATALSYCALAALNANDAVYLSKYIGEVMKAKGVPVVHKLCMQIMNSSHVPTDMEDVYSCAVLNSSEENLLDTVDAIASSEKRLSESRRCREIRLDDIPVSEAVVGDPMYTPMRLYNARKEISGDVKQKITFYGKRNLWETNYGKREGFDVMKRLYAHESSTVALCFSLFEPAENVETGELSWTKNDKLRRYERGLRFFQDRVPLSDLVTAPASAIINEANKGDASITAIDRIEDYGCDRRRFIGDAEYRTETIIGLAGTENEQIFADALELAEKYEIDEWKLHMASLEYLLDPSYNVPIIDVKQIMKSRKHLSKLRTKLDEFHSRLRSMVLPSLETNEQFLSYISLFADAEPEKKLGDTIKKIISKMKNVEAIRLWTDAKYLSSTLNKIPDGNLRAIISSVLQFPKIGVKACEMSAEFLLEGDDTRPPSNPFTLFLLMRSNIEDFLELVANKKSRDDEIAYLDQAVILLENTPKVPPLLLDAIKMRSEKMHRATVTPEPATPSNGSSTGLSSYFSNTEDNSGMMKRRKN</sequence>
<protein>
    <submittedName>
        <fullName evidence="2">Neuroblastoma-amplified sequence</fullName>
    </submittedName>
</protein>
<dbReference type="RefSeq" id="NP_001369949.1">
    <property type="nucleotide sequence ID" value="NM_001383416.2"/>
</dbReference>
<dbReference type="InterPro" id="IPR036322">
    <property type="entry name" value="WD40_repeat_dom_sf"/>
</dbReference>
<gene>
    <name evidence="2 4" type="primary">smgl-1</name>
    <name evidence="2" type="ORF">CELE_F20G4.1</name>
    <name evidence="4" type="ORF">F20G4.1</name>
</gene>
<dbReference type="Proteomes" id="UP000001940">
    <property type="component" value="Chromosome I"/>
</dbReference>
<dbReference type="GO" id="GO:0000956">
    <property type="term" value="P:nuclear-transcribed mRNA catabolic process"/>
    <property type="evidence" value="ECO:0000315"/>
    <property type="project" value="UniProtKB"/>
</dbReference>
<dbReference type="STRING" id="6239.F20G4.1.1"/>
<evidence type="ECO:0000313" key="4">
    <source>
        <dbReference type="WormBase" id="F20G4.1"/>
    </source>
</evidence>
<dbReference type="DIP" id="DIP-26751N"/>